<sequence length="159" mass="17318">MAGVMGLRRAGQAVVARLVTRQSSWSLLGGARGGALHSLSSWSCSHENLSNSPARGLQEALAEFKHLAAPSQCTSLVQEDQTMAMLSPLGWPSSIHIENVICPSIDEEASPMLMATKRTFQPSTIKRKRRHGYLERKSTVGGRRVLARRLAKGRKKLSA</sequence>
<proteinExistence type="inferred from homology"/>
<dbReference type="EnsemblPlants" id="Pp3c4_29560V3.1">
    <property type="protein sequence ID" value="Pp3c4_29560V3.1"/>
    <property type="gene ID" value="Pp3c4_29560"/>
</dbReference>
<dbReference type="EMBL" id="ABEU02000004">
    <property type="protein sequence ID" value="PNR56014.1"/>
    <property type="molecule type" value="Genomic_DNA"/>
</dbReference>
<name>A9SQ14_PHYPA</name>
<dbReference type="AlphaFoldDB" id="A9SQ14"/>
<dbReference type="GO" id="GO:0003735">
    <property type="term" value="F:structural constituent of ribosome"/>
    <property type="evidence" value="ECO:0007669"/>
    <property type="project" value="InterPro"/>
</dbReference>
<dbReference type="EnsemblPlants" id="Pp3c4_29560V3.2">
    <property type="protein sequence ID" value="Pp3c4_29560V3.2"/>
    <property type="gene ID" value="Pp3c4_29560"/>
</dbReference>
<dbReference type="FunFam" id="1.10.287.3980:FF:000001">
    <property type="entry name" value="Mitochondrial ribosomal protein L34"/>
    <property type="match status" value="1"/>
</dbReference>
<evidence type="ECO:0000313" key="5">
    <source>
        <dbReference type="EMBL" id="PNR56014.1"/>
    </source>
</evidence>
<keyword evidence="2" id="KW-0689">Ribosomal protein</keyword>
<dbReference type="GO" id="GO:0006412">
    <property type="term" value="P:translation"/>
    <property type="evidence" value="ECO:0007669"/>
    <property type="project" value="InterPro"/>
</dbReference>
<dbReference type="OrthoDB" id="431691at2759"/>
<dbReference type="PANTHER" id="PTHR14503">
    <property type="entry name" value="MITOCHONDRIAL RIBOSOMAL PROTEIN 34 FAMILY MEMBER"/>
    <property type="match status" value="1"/>
</dbReference>
<reference evidence="5 7" key="1">
    <citation type="journal article" date="2008" name="Science">
        <title>The Physcomitrella genome reveals evolutionary insights into the conquest of land by plants.</title>
        <authorList>
            <person name="Rensing S."/>
            <person name="Lang D."/>
            <person name="Zimmer A."/>
            <person name="Terry A."/>
            <person name="Salamov A."/>
            <person name="Shapiro H."/>
            <person name="Nishiyama T."/>
            <person name="Perroud P.-F."/>
            <person name="Lindquist E."/>
            <person name="Kamisugi Y."/>
            <person name="Tanahashi T."/>
            <person name="Sakakibara K."/>
            <person name="Fujita T."/>
            <person name="Oishi K."/>
            <person name="Shin-I T."/>
            <person name="Kuroki Y."/>
            <person name="Toyoda A."/>
            <person name="Suzuki Y."/>
            <person name="Hashimoto A."/>
            <person name="Yamaguchi K."/>
            <person name="Sugano A."/>
            <person name="Kohara Y."/>
            <person name="Fujiyama A."/>
            <person name="Anterola A."/>
            <person name="Aoki S."/>
            <person name="Ashton N."/>
            <person name="Barbazuk W.B."/>
            <person name="Barker E."/>
            <person name="Bennetzen J."/>
            <person name="Bezanilla M."/>
            <person name="Blankenship R."/>
            <person name="Cho S.H."/>
            <person name="Dutcher S."/>
            <person name="Estelle M."/>
            <person name="Fawcett J.A."/>
            <person name="Gundlach H."/>
            <person name="Hanada K."/>
            <person name="Heyl A."/>
            <person name="Hicks K.A."/>
            <person name="Hugh J."/>
            <person name="Lohr M."/>
            <person name="Mayer K."/>
            <person name="Melkozernov A."/>
            <person name="Murata T."/>
            <person name="Nelson D."/>
            <person name="Pils B."/>
            <person name="Prigge M."/>
            <person name="Reiss B."/>
            <person name="Renner T."/>
            <person name="Rombauts S."/>
            <person name="Rushton P."/>
            <person name="Sanderfoot A."/>
            <person name="Schween G."/>
            <person name="Shiu S.-H."/>
            <person name="Stueber K."/>
            <person name="Theodoulou F.L."/>
            <person name="Tu H."/>
            <person name="Van de Peer Y."/>
            <person name="Verrier P.J."/>
            <person name="Waters E."/>
            <person name="Wood A."/>
            <person name="Yang L."/>
            <person name="Cove D."/>
            <person name="Cuming A."/>
            <person name="Hasebe M."/>
            <person name="Lucas S."/>
            <person name="Mishler D.B."/>
            <person name="Reski R."/>
            <person name="Grigoriev I."/>
            <person name="Quatrano R.S."/>
            <person name="Boore J.L."/>
        </authorList>
    </citation>
    <scope>NUCLEOTIDE SEQUENCE [LARGE SCALE GENOMIC DNA]</scope>
    <source>
        <strain evidence="6 7">cv. Gransden 2004</strain>
    </source>
</reference>
<evidence type="ECO:0000256" key="3">
    <source>
        <dbReference type="ARBA" id="ARBA00023274"/>
    </source>
</evidence>
<dbReference type="PaxDb" id="3218-PP1S102_176V6.1"/>
<dbReference type="GO" id="GO:0005762">
    <property type="term" value="C:mitochondrial large ribosomal subunit"/>
    <property type="evidence" value="ECO:0000318"/>
    <property type="project" value="GO_Central"/>
</dbReference>
<reference evidence="5 7" key="2">
    <citation type="journal article" date="2018" name="Plant J.">
        <title>The Physcomitrella patens chromosome-scale assembly reveals moss genome structure and evolution.</title>
        <authorList>
            <person name="Lang D."/>
            <person name="Ullrich K.K."/>
            <person name="Murat F."/>
            <person name="Fuchs J."/>
            <person name="Jenkins J."/>
            <person name="Haas F.B."/>
            <person name="Piednoel M."/>
            <person name="Gundlach H."/>
            <person name="Van Bel M."/>
            <person name="Meyberg R."/>
            <person name="Vives C."/>
            <person name="Morata J."/>
            <person name="Symeonidi A."/>
            <person name="Hiss M."/>
            <person name="Muchero W."/>
            <person name="Kamisugi Y."/>
            <person name="Saleh O."/>
            <person name="Blanc G."/>
            <person name="Decker E.L."/>
            <person name="van Gessel N."/>
            <person name="Grimwood J."/>
            <person name="Hayes R.D."/>
            <person name="Graham S.W."/>
            <person name="Gunter L.E."/>
            <person name="McDaniel S.F."/>
            <person name="Hoernstein S.N.W."/>
            <person name="Larsson A."/>
            <person name="Li F.W."/>
            <person name="Perroud P.F."/>
            <person name="Phillips J."/>
            <person name="Ranjan P."/>
            <person name="Rokshar D.S."/>
            <person name="Rothfels C.J."/>
            <person name="Schneider L."/>
            <person name="Shu S."/>
            <person name="Stevenson D.W."/>
            <person name="Thummler F."/>
            <person name="Tillich M."/>
            <person name="Villarreal Aguilar J.C."/>
            <person name="Widiez T."/>
            <person name="Wong G.K."/>
            <person name="Wymore A."/>
            <person name="Zhang Y."/>
            <person name="Zimmer A.D."/>
            <person name="Quatrano R.S."/>
            <person name="Mayer K.F.X."/>
            <person name="Goodstein D."/>
            <person name="Casacuberta J.M."/>
            <person name="Vandepoele K."/>
            <person name="Reski R."/>
            <person name="Cuming A.C."/>
            <person name="Tuskan G.A."/>
            <person name="Maumus F."/>
            <person name="Salse J."/>
            <person name="Schmutz J."/>
            <person name="Rensing S.A."/>
        </authorList>
    </citation>
    <scope>NUCLEOTIDE SEQUENCE [LARGE SCALE GENOMIC DNA]</scope>
    <source>
        <strain evidence="6 7">cv. Gransden 2004</strain>
    </source>
</reference>
<evidence type="ECO:0000256" key="4">
    <source>
        <dbReference type="ARBA" id="ARBA00035274"/>
    </source>
</evidence>
<comment type="similarity">
    <text evidence="1">Belongs to the bacterial ribosomal protein bL34 family.</text>
</comment>
<dbReference type="NCBIfam" id="TIGR01030">
    <property type="entry name" value="rpmH_bact"/>
    <property type="match status" value="1"/>
</dbReference>
<accession>A9SQ14</accession>
<evidence type="ECO:0000256" key="1">
    <source>
        <dbReference type="ARBA" id="ARBA00010111"/>
    </source>
</evidence>
<dbReference type="HAMAP" id="MF_00391">
    <property type="entry name" value="Ribosomal_bL34"/>
    <property type="match status" value="1"/>
</dbReference>
<evidence type="ECO:0000256" key="2">
    <source>
        <dbReference type="ARBA" id="ARBA00022980"/>
    </source>
</evidence>
<dbReference type="STRING" id="3218.A9SQ14"/>
<dbReference type="Pfam" id="PF00468">
    <property type="entry name" value="Ribosomal_L34"/>
    <property type="match status" value="1"/>
</dbReference>
<organism evidence="5">
    <name type="scientific">Physcomitrium patens</name>
    <name type="common">Spreading-leaved earth moss</name>
    <name type="synonym">Physcomitrella patens</name>
    <dbReference type="NCBI Taxonomy" id="3218"/>
    <lineage>
        <taxon>Eukaryota</taxon>
        <taxon>Viridiplantae</taxon>
        <taxon>Streptophyta</taxon>
        <taxon>Embryophyta</taxon>
        <taxon>Bryophyta</taxon>
        <taxon>Bryophytina</taxon>
        <taxon>Bryopsida</taxon>
        <taxon>Funariidae</taxon>
        <taxon>Funariales</taxon>
        <taxon>Funariaceae</taxon>
        <taxon>Physcomitrium</taxon>
    </lineage>
</organism>
<dbReference type="PANTHER" id="PTHR14503:SF4">
    <property type="entry name" value="LARGE RIBOSOMAL SUBUNIT PROTEIN BL34M"/>
    <property type="match status" value="1"/>
</dbReference>
<evidence type="ECO:0000313" key="7">
    <source>
        <dbReference type="Proteomes" id="UP000006727"/>
    </source>
</evidence>
<dbReference type="RefSeq" id="XP_024372905.1">
    <property type="nucleotide sequence ID" value="XM_024517137.2"/>
</dbReference>
<dbReference type="eggNOG" id="ENOG502S28R">
    <property type="taxonomic scope" value="Eukaryota"/>
</dbReference>
<gene>
    <name evidence="6" type="primary">LOC112281019</name>
    <name evidence="5" type="ORF">PHYPA_006911</name>
</gene>
<keyword evidence="7" id="KW-1185">Reference proteome</keyword>
<dbReference type="GeneID" id="112281019"/>
<dbReference type="Gramene" id="Pp3c4_29560V3.2">
    <property type="protein sequence ID" value="Pp3c4_29560V3.2"/>
    <property type="gene ID" value="Pp3c4_29560"/>
</dbReference>
<dbReference type="Proteomes" id="UP000006727">
    <property type="component" value="Chromosome 4"/>
</dbReference>
<keyword evidence="3" id="KW-0687">Ribonucleoprotein</keyword>
<evidence type="ECO:0000313" key="6">
    <source>
        <dbReference type="EnsemblPlants" id="Pp3c4_29560V3.1"/>
    </source>
</evidence>
<protein>
    <recommendedName>
        <fullName evidence="4">Large ribosomal subunit protein bL34m</fullName>
    </recommendedName>
</protein>
<dbReference type="HOGENOM" id="CLU_140661_0_0_1"/>
<reference evidence="6" key="3">
    <citation type="submission" date="2020-12" db="UniProtKB">
        <authorList>
            <consortium name="EnsemblPlants"/>
        </authorList>
    </citation>
    <scope>IDENTIFICATION</scope>
</reference>
<dbReference type="InterPro" id="IPR000271">
    <property type="entry name" value="Ribosomal_bL34"/>
</dbReference>
<dbReference type="Gramene" id="Pp3c4_29560V3.1">
    <property type="protein sequence ID" value="Pp3c4_29560V3.1"/>
    <property type="gene ID" value="Pp3c4_29560"/>
</dbReference>
<dbReference type="Gene3D" id="1.10.287.3980">
    <property type="match status" value="1"/>
</dbReference>